<reference evidence="1 2" key="1">
    <citation type="submission" date="2021-05" db="EMBL/GenBank/DDBJ databases">
        <title>Genome Assembly of Synthetic Allotetraploid Brassica napus Reveals Homoeologous Exchanges between Subgenomes.</title>
        <authorList>
            <person name="Davis J.T."/>
        </authorList>
    </citation>
    <scope>NUCLEOTIDE SEQUENCE [LARGE SCALE GENOMIC DNA]</scope>
    <source>
        <strain evidence="2">cv. Da-Ae</strain>
        <tissue evidence="1">Seedling</tissue>
    </source>
</reference>
<accession>A0ABQ7XT65</accession>
<sequence length="134" mass="14510">MESPEAVSSVFLPLPPEPPDPDLDVMLLVDHPVPPVPPHPPPILIDASVLSVQPLLMHPLLAEADLSSSLTTRRVPLSLGTLSLSSFRYHVVIIYAQPFVVAFAMGGVPKLCSSSTLDFLFENSSNKVVLRQHL</sequence>
<gene>
    <name evidence="1" type="ORF">HID58_086499</name>
</gene>
<name>A0ABQ7XT65_BRANA</name>
<dbReference type="EMBL" id="JAGKQM010000019">
    <property type="protein sequence ID" value="KAH0858238.1"/>
    <property type="molecule type" value="Genomic_DNA"/>
</dbReference>
<comment type="caution">
    <text evidence="1">The sequence shown here is derived from an EMBL/GenBank/DDBJ whole genome shotgun (WGS) entry which is preliminary data.</text>
</comment>
<evidence type="ECO:0000313" key="1">
    <source>
        <dbReference type="EMBL" id="KAH0858238.1"/>
    </source>
</evidence>
<evidence type="ECO:0000313" key="2">
    <source>
        <dbReference type="Proteomes" id="UP000824890"/>
    </source>
</evidence>
<protein>
    <submittedName>
        <fullName evidence="1">Uncharacterized protein</fullName>
    </submittedName>
</protein>
<organism evidence="1 2">
    <name type="scientific">Brassica napus</name>
    <name type="common">Rape</name>
    <dbReference type="NCBI Taxonomy" id="3708"/>
    <lineage>
        <taxon>Eukaryota</taxon>
        <taxon>Viridiplantae</taxon>
        <taxon>Streptophyta</taxon>
        <taxon>Embryophyta</taxon>
        <taxon>Tracheophyta</taxon>
        <taxon>Spermatophyta</taxon>
        <taxon>Magnoliopsida</taxon>
        <taxon>eudicotyledons</taxon>
        <taxon>Gunneridae</taxon>
        <taxon>Pentapetalae</taxon>
        <taxon>rosids</taxon>
        <taxon>malvids</taxon>
        <taxon>Brassicales</taxon>
        <taxon>Brassicaceae</taxon>
        <taxon>Brassiceae</taxon>
        <taxon>Brassica</taxon>
    </lineage>
</organism>
<dbReference type="Proteomes" id="UP000824890">
    <property type="component" value="Unassembled WGS sequence"/>
</dbReference>
<proteinExistence type="predicted"/>
<keyword evidence="2" id="KW-1185">Reference proteome</keyword>